<reference evidence="5" key="1">
    <citation type="journal article" date="2019" name="Int. J. Syst. Evol. Microbiol.">
        <title>The Global Catalogue of Microorganisms (GCM) 10K type strain sequencing project: providing services to taxonomists for standard genome sequencing and annotation.</title>
        <authorList>
            <consortium name="The Broad Institute Genomics Platform"/>
            <consortium name="The Broad Institute Genome Sequencing Center for Infectious Disease"/>
            <person name="Wu L."/>
            <person name="Ma J."/>
        </authorList>
    </citation>
    <scope>NUCLEOTIDE SEQUENCE [LARGE SCALE GENOMIC DNA]</scope>
    <source>
        <strain evidence="5">KCTC 42644</strain>
    </source>
</reference>
<dbReference type="InterPro" id="IPR002469">
    <property type="entry name" value="Peptidase_S9B_N"/>
</dbReference>
<dbReference type="Pfam" id="PF00930">
    <property type="entry name" value="DPPIV_N"/>
    <property type="match status" value="1"/>
</dbReference>
<dbReference type="Proteomes" id="UP001595615">
    <property type="component" value="Unassembled WGS sequence"/>
</dbReference>
<dbReference type="InterPro" id="IPR001375">
    <property type="entry name" value="Peptidase_S9_cat"/>
</dbReference>
<comment type="caution">
    <text evidence="4">The sequence shown here is derived from an EMBL/GenBank/DDBJ whole genome shotgun (WGS) entry which is preliminary data.</text>
</comment>
<keyword evidence="1" id="KW-0732">Signal</keyword>
<feature type="chain" id="PRO_5047106414" evidence="1">
    <location>
        <begin position="21"/>
        <end position="768"/>
    </location>
</feature>
<feature type="domain" description="Peptidase S9 prolyl oligopeptidase catalytic" evidence="2">
    <location>
        <begin position="553"/>
        <end position="749"/>
    </location>
</feature>
<dbReference type="InterPro" id="IPR050278">
    <property type="entry name" value="Serine_Prot_S9B/DPPIV"/>
</dbReference>
<accession>A0ABV7XAE1</accession>
<dbReference type="Pfam" id="PF00326">
    <property type="entry name" value="Peptidase_S9"/>
    <property type="match status" value="1"/>
</dbReference>
<evidence type="ECO:0000313" key="5">
    <source>
        <dbReference type="Proteomes" id="UP001595615"/>
    </source>
</evidence>
<feature type="signal peptide" evidence="1">
    <location>
        <begin position="1"/>
        <end position="20"/>
    </location>
</feature>
<keyword evidence="5" id="KW-1185">Reference proteome</keyword>
<organism evidence="4 5">
    <name type="scientific">Sphingoaurantiacus capsulatus</name>
    <dbReference type="NCBI Taxonomy" id="1771310"/>
    <lineage>
        <taxon>Bacteria</taxon>
        <taxon>Pseudomonadati</taxon>
        <taxon>Pseudomonadota</taxon>
        <taxon>Alphaproteobacteria</taxon>
        <taxon>Sphingomonadales</taxon>
        <taxon>Sphingosinicellaceae</taxon>
        <taxon>Sphingoaurantiacus</taxon>
    </lineage>
</organism>
<gene>
    <name evidence="4" type="ORF">ACFOMD_10855</name>
</gene>
<proteinExistence type="predicted"/>
<dbReference type="InterPro" id="IPR029058">
    <property type="entry name" value="AB_hydrolase_fold"/>
</dbReference>
<dbReference type="Gene3D" id="2.140.10.30">
    <property type="entry name" value="Dipeptidylpeptidase IV, N-terminal domain"/>
    <property type="match status" value="1"/>
</dbReference>
<feature type="domain" description="Dipeptidylpeptidase IV N-terminal" evidence="3">
    <location>
        <begin position="161"/>
        <end position="455"/>
    </location>
</feature>
<sequence>MVRQAMMVAALLMAAPAVSAATPEDYKRSLGLREAQMYLTENVVDQAAWAPDGGAFHYRKTVPGGFQFVTVQPATMAKQPAFDQARIATAIGKLTGQTYQPLRLPFASFRYGAGNQSISFTAAGTRYSCNLTSYTCAEPAAAPGRPRAFGITRDMSVPADNTARTSPDGRWQAYTLDSNLMLREVATGAVRLITRNGSDGNFYDPETIAWAPDSSRFAAYRVVPGYQRQVYRVQSSPPGGEIKAKLITQLYPLPGDTVDLERPVVVDVASGAATEVVSSLFANPYSMSPIKWRADSGSFSFAYNQRGHAVYRLVSVDGRTGKASAAVEEKSDTFFYAPRHSYHDVSNLGREIVWMSERDGWNHLYLIDGKTGRTKKQITRGDWVVREIVKVDDEKRQIWFAANGRRKGSDPYLQHYYRVNFDGTNLVELTSADAFHDVAFSPDMQFYVDTYSRNNMATVSELRRGDGSLVSVIERGDITKLVAAGWQAPENFVAKGRDGRTDIWGVIVRPRDFDPAKKYPVIENIYGAGWDQFVPKKFWPFGFHAGGDEVVGMQSLADLGFIVVQIDGMGTLHRSKAFHDHTWKNAGDGGAPDRILWHKAAAQKYAYYDIDRVGLYGGSAGGQNTLNNLLFYPEFYKAGVSYNGCHDNRLDKVTWNEQWSGWPVDESYSKASSVDNAWRLKGNVLLVIGELDMNVDPVASMQVVDALIKANKTFEMLNVPNGDHGVGRTDGPMDYVLARQYDFFIRHLQGVQPPNWNAITDATPPAAR</sequence>
<dbReference type="SUPFAM" id="SSF53474">
    <property type="entry name" value="alpha/beta-Hydrolases"/>
    <property type="match status" value="1"/>
</dbReference>
<evidence type="ECO:0000313" key="4">
    <source>
        <dbReference type="EMBL" id="MFC3713074.1"/>
    </source>
</evidence>
<evidence type="ECO:0000256" key="1">
    <source>
        <dbReference type="SAM" id="SignalP"/>
    </source>
</evidence>
<name>A0ABV7XAE1_9SPHN</name>
<dbReference type="RefSeq" id="WP_380861202.1">
    <property type="nucleotide sequence ID" value="NZ_JBHRXV010000010.1"/>
</dbReference>
<dbReference type="SUPFAM" id="SSF82171">
    <property type="entry name" value="DPP6 N-terminal domain-like"/>
    <property type="match status" value="1"/>
</dbReference>
<evidence type="ECO:0000259" key="3">
    <source>
        <dbReference type="Pfam" id="PF00930"/>
    </source>
</evidence>
<dbReference type="PANTHER" id="PTHR11731">
    <property type="entry name" value="PROTEASE FAMILY S9B,C DIPEPTIDYL-PEPTIDASE IV-RELATED"/>
    <property type="match status" value="1"/>
</dbReference>
<dbReference type="PANTHER" id="PTHR11731:SF118">
    <property type="entry name" value="BLR1971 PROTEIN"/>
    <property type="match status" value="1"/>
</dbReference>
<dbReference type="EMBL" id="JBHRXV010000010">
    <property type="protein sequence ID" value="MFC3713074.1"/>
    <property type="molecule type" value="Genomic_DNA"/>
</dbReference>
<dbReference type="Gene3D" id="3.40.50.1820">
    <property type="entry name" value="alpha/beta hydrolase"/>
    <property type="match status" value="1"/>
</dbReference>
<protein>
    <submittedName>
        <fullName evidence="4">DPP IV N-terminal domain-containing protein</fullName>
    </submittedName>
</protein>
<evidence type="ECO:0000259" key="2">
    <source>
        <dbReference type="Pfam" id="PF00326"/>
    </source>
</evidence>